<comment type="caution">
    <text evidence="1">The sequence shown here is derived from an EMBL/GenBank/DDBJ whole genome shotgun (WGS) entry which is preliminary data.</text>
</comment>
<dbReference type="EMBL" id="JAUEPU010000091">
    <property type="protein sequence ID" value="KAK0479105.1"/>
    <property type="molecule type" value="Genomic_DNA"/>
</dbReference>
<name>A0AA39P866_9AGAR</name>
<dbReference type="AlphaFoldDB" id="A0AA39P866"/>
<accession>A0AA39P866</accession>
<organism evidence="1 2">
    <name type="scientific">Armillaria luteobubalina</name>
    <dbReference type="NCBI Taxonomy" id="153913"/>
    <lineage>
        <taxon>Eukaryota</taxon>
        <taxon>Fungi</taxon>
        <taxon>Dikarya</taxon>
        <taxon>Basidiomycota</taxon>
        <taxon>Agaricomycotina</taxon>
        <taxon>Agaricomycetes</taxon>
        <taxon>Agaricomycetidae</taxon>
        <taxon>Agaricales</taxon>
        <taxon>Marasmiineae</taxon>
        <taxon>Physalacriaceae</taxon>
        <taxon>Armillaria</taxon>
    </lineage>
</organism>
<sequence length="140" mass="15581">MSGGIYSWRIRQRLRRTPYLLQTVALNFEGASDSRRRRDLTLSLRCGRDANTFSTTCEAGDNTEKSTSRTLVENKNRLWTIISEIDANFHGALTVSRHGARLYGPPKRSAAQKQVYGKASVGTFNLLDAVADVPGDGKYI</sequence>
<evidence type="ECO:0000313" key="1">
    <source>
        <dbReference type="EMBL" id="KAK0479105.1"/>
    </source>
</evidence>
<gene>
    <name evidence="1" type="ORF">EDD18DRAFT_1113972</name>
</gene>
<reference evidence="1" key="1">
    <citation type="submission" date="2023-06" db="EMBL/GenBank/DDBJ databases">
        <authorList>
            <consortium name="Lawrence Berkeley National Laboratory"/>
            <person name="Ahrendt S."/>
            <person name="Sahu N."/>
            <person name="Indic B."/>
            <person name="Wong-Bajracharya J."/>
            <person name="Merenyi Z."/>
            <person name="Ke H.-M."/>
            <person name="Monk M."/>
            <person name="Kocsube S."/>
            <person name="Drula E."/>
            <person name="Lipzen A."/>
            <person name="Balint B."/>
            <person name="Henrissat B."/>
            <person name="Andreopoulos B."/>
            <person name="Martin F.M."/>
            <person name="Harder C.B."/>
            <person name="Rigling D."/>
            <person name="Ford K.L."/>
            <person name="Foster G.D."/>
            <person name="Pangilinan J."/>
            <person name="Papanicolaou A."/>
            <person name="Barry K."/>
            <person name="LaButti K."/>
            <person name="Viragh M."/>
            <person name="Koriabine M."/>
            <person name="Yan M."/>
            <person name="Riley R."/>
            <person name="Champramary S."/>
            <person name="Plett K.L."/>
            <person name="Tsai I.J."/>
            <person name="Slot J."/>
            <person name="Sipos G."/>
            <person name="Plett J."/>
            <person name="Nagy L.G."/>
            <person name="Grigoriev I.V."/>
        </authorList>
    </citation>
    <scope>NUCLEOTIDE SEQUENCE</scope>
    <source>
        <strain evidence="1">HWK02</strain>
    </source>
</reference>
<keyword evidence="2" id="KW-1185">Reference proteome</keyword>
<protein>
    <submittedName>
        <fullName evidence="1">Uncharacterized protein</fullName>
    </submittedName>
</protein>
<evidence type="ECO:0000313" key="2">
    <source>
        <dbReference type="Proteomes" id="UP001175228"/>
    </source>
</evidence>
<dbReference type="Proteomes" id="UP001175228">
    <property type="component" value="Unassembled WGS sequence"/>
</dbReference>
<proteinExistence type="predicted"/>